<dbReference type="EMBL" id="ML003400">
    <property type="protein sequence ID" value="RKP34027.1"/>
    <property type="molecule type" value="Genomic_DNA"/>
</dbReference>
<protein>
    <submittedName>
        <fullName evidence="2">Uncharacterized protein</fullName>
    </submittedName>
</protein>
<evidence type="ECO:0000313" key="3">
    <source>
        <dbReference type="Proteomes" id="UP000268162"/>
    </source>
</evidence>
<feature type="transmembrane region" description="Helical" evidence="1">
    <location>
        <begin position="131"/>
        <end position="153"/>
    </location>
</feature>
<evidence type="ECO:0000256" key="1">
    <source>
        <dbReference type="SAM" id="Phobius"/>
    </source>
</evidence>
<feature type="transmembrane region" description="Helical" evidence="1">
    <location>
        <begin position="71"/>
        <end position="91"/>
    </location>
</feature>
<feature type="transmembrane region" description="Helical" evidence="1">
    <location>
        <begin position="42"/>
        <end position="64"/>
    </location>
</feature>
<sequence length="191" mass="21377">MSTNFMSQPRGLDWLRYLVLSLTGLHLIYVILYVAGNFLNPHIAPVVVGLLRVGAILFFLIGVYHRQPVIVLIYLGFLILNTLATVVFALVNLRALRDPDMGEIICDSGDMPGFTAFQCDGMGALVLKVFWILRIIEWAWAGILMILLVVYYCQIVAMPRERIKSTASMEIPLTQSRQSSGLTAIEVKSYP</sequence>
<gene>
    <name evidence="2" type="ORF">BJ085DRAFT_38417</name>
</gene>
<dbReference type="AlphaFoldDB" id="A0A4P9ZL83"/>
<organism evidence="2 3">
    <name type="scientific">Dimargaris cristalligena</name>
    <dbReference type="NCBI Taxonomy" id="215637"/>
    <lineage>
        <taxon>Eukaryota</taxon>
        <taxon>Fungi</taxon>
        <taxon>Fungi incertae sedis</taxon>
        <taxon>Zoopagomycota</taxon>
        <taxon>Kickxellomycotina</taxon>
        <taxon>Dimargaritomycetes</taxon>
        <taxon>Dimargaritales</taxon>
        <taxon>Dimargaritaceae</taxon>
        <taxon>Dimargaris</taxon>
    </lineage>
</organism>
<reference evidence="3" key="1">
    <citation type="journal article" date="2018" name="Nat. Microbiol.">
        <title>Leveraging single-cell genomics to expand the fungal tree of life.</title>
        <authorList>
            <person name="Ahrendt S.R."/>
            <person name="Quandt C.A."/>
            <person name="Ciobanu D."/>
            <person name="Clum A."/>
            <person name="Salamov A."/>
            <person name="Andreopoulos B."/>
            <person name="Cheng J.F."/>
            <person name="Woyke T."/>
            <person name="Pelin A."/>
            <person name="Henrissat B."/>
            <person name="Reynolds N.K."/>
            <person name="Benny G.L."/>
            <person name="Smith M.E."/>
            <person name="James T.Y."/>
            <person name="Grigoriev I.V."/>
        </authorList>
    </citation>
    <scope>NUCLEOTIDE SEQUENCE [LARGE SCALE GENOMIC DNA]</scope>
    <source>
        <strain evidence="3">RSA 468</strain>
    </source>
</reference>
<feature type="transmembrane region" description="Helical" evidence="1">
    <location>
        <begin position="14"/>
        <end position="36"/>
    </location>
</feature>
<keyword evidence="1" id="KW-0812">Transmembrane</keyword>
<proteinExistence type="predicted"/>
<keyword evidence="3" id="KW-1185">Reference proteome</keyword>
<evidence type="ECO:0000313" key="2">
    <source>
        <dbReference type="EMBL" id="RKP34027.1"/>
    </source>
</evidence>
<keyword evidence="1" id="KW-1133">Transmembrane helix</keyword>
<name>A0A4P9ZL83_9FUNG</name>
<dbReference type="Proteomes" id="UP000268162">
    <property type="component" value="Unassembled WGS sequence"/>
</dbReference>
<keyword evidence="1" id="KW-0472">Membrane</keyword>
<accession>A0A4P9ZL83</accession>